<protein>
    <submittedName>
        <fullName evidence="12">Sulphate transport system permease protein CysW</fullName>
    </submittedName>
</protein>
<keyword evidence="13" id="KW-1185">Reference proteome</keyword>
<keyword evidence="3" id="KW-0813">Transport</keyword>
<comment type="subcellular location">
    <subcellularLocation>
        <location evidence="1">Cell inner membrane</location>
        <topology evidence="1">Multi-pass membrane protein</topology>
    </subcellularLocation>
</comment>
<dbReference type="PANTHER" id="PTHR30406">
    <property type="entry name" value="SULFATE TRANSPORT SYSTEM PERMEASE PROTEIN"/>
    <property type="match status" value="1"/>
</dbReference>
<dbReference type="SUPFAM" id="SSF161098">
    <property type="entry name" value="MetI-like"/>
    <property type="match status" value="1"/>
</dbReference>
<dbReference type="HOGENOM" id="CLU_016047_14_0_6"/>
<dbReference type="PANTHER" id="PTHR30406:SF9">
    <property type="entry name" value="SULFATE TRANSPORT SYSTEM PERMEASE PROTEIN CYSW"/>
    <property type="match status" value="1"/>
</dbReference>
<keyword evidence="5 10" id="KW-0812">Transmembrane</keyword>
<dbReference type="PROSITE" id="PS50928">
    <property type="entry name" value="ABC_TM1"/>
    <property type="match status" value="1"/>
</dbReference>
<dbReference type="GO" id="GO:0015419">
    <property type="term" value="F:ABC-type sulfate transporter activity"/>
    <property type="evidence" value="ECO:0007669"/>
    <property type="project" value="InterPro"/>
</dbReference>
<organism evidence="12 13">
    <name type="scientific">Blochmanniella floridana</name>
    <dbReference type="NCBI Taxonomy" id="203907"/>
    <lineage>
        <taxon>Bacteria</taxon>
        <taxon>Pseudomonadati</taxon>
        <taxon>Pseudomonadota</taxon>
        <taxon>Gammaproteobacteria</taxon>
        <taxon>Enterobacterales</taxon>
        <taxon>Enterobacteriaceae</taxon>
        <taxon>ant endosymbionts</taxon>
        <taxon>Candidatus Blochmanniella</taxon>
    </lineage>
</organism>
<dbReference type="KEGG" id="bfl:Bfl512"/>
<evidence type="ECO:0000256" key="10">
    <source>
        <dbReference type="SAM" id="Phobius"/>
    </source>
</evidence>
<feature type="transmembrane region" description="Helical" evidence="10">
    <location>
        <begin position="207"/>
        <end position="233"/>
    </location>
</feature>
<dbReference type="AlphaFoldDB" id="Q7VRT7"/>
<evidence type="ECO:0000256" key="4">
    <source>
        <dbReference type="ARBA" id="ARBA00022519"/>
    </source>
</evidence>
<evidence type="ECO:0000256" key="5">
    <source>
        <dbReference type="ARBA" id="ARBA00022692"/>
    </source>
</evidence>
<gene>
    <name evidence="12" type="primary">cysW</name>
    <name evidence="12" type="ordered locus">Bfl512</name>
</gene>
<evidence type="ECO:0000256" key="3">
    <source>
        <dbReference type="ARBA" id="ARBA00022448"/>
    </source>
</evidence>
<dbReference type="NCBIfam" id="TIGR00969">
    <property type="entry name" value="3a0106s02"/>
    <property type="match status" value="1"/>
</dbReference>
<dbReference type="STRING" id="203907.Bfl512"/>
<feature type="domain" description="ABC transmembrane type-1" evidence="11">
    <location>
        <begin position="71"/>
        <end position="275"/>
    </location>
</feature>
<dbReference type="InterPro" id="IPR000515">
    <property type="entry name" value="MetI-like"/>
</dbReference>
<keyword evidence="6 10" id="KW-1133">Transmembrane helix</keyword>
<accession>Q7VRT7</accession>
<feature type="transmembrane region" description="Helical" evidence="10">
    <location>
        <begin position="253"/>
        <end position="273"/>
    </location>
</feature>
<dbReference type="InterPro" id="IPR005667">
    <property type="entry name" value="Sulph_transpt2"/>
</dbReference>
<reference evidence="12 13" key="1">
    <citation type="journal article" date="2003" name="Proc. Natl. Acad. Sci. U.S.A.">
        <title>The genome sequence of Blochmannia floridanus: comparative analysis of reduced genomes.</title>
        <authorList>
            <person name="Gil R."/>
            <person name="Silva F.J."/>
            <person name="Zientz E."/>
            <person name="Delmotte F."/>
            <person name="Gonzalez-Candelas F."/>
            <person name="Latorre A."/>
            <person name="Rausell C."/>
            <person name="Kramerbeek J."/>
            <person name="Gadau J."/>
            <person name="Hoelldobler B."/>
            <person name="van Ham R.C.H.J."/>
            <person name="Gross R."/>
            <person name="Moya A."/>
        </authorList>
    </citation>
    <scope>NUCLEOTIDE SEQUENCE [LARGE SCALE GENOMIC DNA]</scope>
</reference>
<keyword evidence="7" id="KW-0764">Sulfate transport</keyword>
<keyword evidence="4" id="KW-0997">Cell inner membrane</keyword>
<evidence type="ECO:0000256" key="7">
    <source>
        <dbReference type="ARBA" id="ARBA00023032"/>
    </source>
</evidence>
<evidence type="ECO:0000256" key="1">
    <source>
        <dbReference type="ARBA" id="ARBA00004429"/>
    </source>
</evidence>
<comment type="subunit">
    <text evidence="2">The complex is composed of two ATP-binding proteins (CysA), two transmembrane proteins (CysT and CysW) and a solute-binding protein (CysP).</text>
</comment>
<dbReference type="Gene3D" id="1.10.3720.10">
    <property type="entry name" value="MetI-like"/>
    <property type="match status" value="1"/>
</dbReference>
<dbReference type="Pfam" id="PF00528">
    <property type="entry name" value="BPD_transp_1"/>
    <property type="match status" value="1"/>
</dbReference>
<dbReference type="InterPro" id="IPR035906">
    <property type="entry name" value="MetI-like_sf"/>
</dbReference>
<name>Q7VRT7_BLOFL</name>
<evidence type="ECO:0000313" key="13">
    <source>
        <dbReference type="Proteomes" id="UP000002192"/>
    </source>
</evidence>
<evidence type="ECO:0000256" key="6">
    <source>
        <dbReference type="ARBA" id="ARBA00022989"/>
    </source>
</evidence>
<dbReference type="OrthoDB" id="9774448at2"/>
<keyword evidence="4" id="KW-1003">Cell membrane</keyword>
<dbReference type="EMBL" id="BX248583">
    <property type="protein sequence ID" value="CAD83198.1"/>
    <property type="molecule type" value="Genomic_DNA"/>
</dbReference>
<proteinExistence type="predicted"/>
<dbReference type="eggNOG" id="COG4208">
    <property type="taxonomic scope" value="Bacteria"/>
</dbReference>
<evidence type="ECO:0000256" key="2">
    <source>
        <dbReference type="ARBA" id="ARBA00011779"/>
    </source>
</evidence>
<sequence>MIDFVNYFNYKIGSDIVKNMRWGKWLLISCSMLIAILLLFIPLVMIFVIALSEGLQIVMLNLLDIDMIHSIFLTVFVTCTAVPINMIFGILMSWLVTRFRFYGRQLLIIMLNIPIAVSPVIVGLLYLLCYSSNSIIGNWLDIYDIQIMFNWLGILLVTIFVTCPFIANEVIPVMINQGDQEDEAAILLGASGWMMFRHVTFPNIRWALLYGITITNARAIGEFGASSIVSGLVRGETYTVPLYIELLYQDYNTVGAFIAASLLALASIIILCIKNYFKYRVSYYS</sequence>
<keyword evidence="8 10" id="KW-0472">Membrane</keyword>
<evidence type="ECO:0000256" key="9">
    <source>
        <dbReference type="ARBA" id="ARBA00025323"/>
    </source>
</evidence>
<evidence type="ECO:0000259" key="11">
    <source>
        <dbReference type="PROSITE" id="PS50928"/>
    </source>
</evidence>
<comment type="function">
    <text evidence="9">Part of the ABC transporter complex CysAWTP (TC 3.A.1.6.1) involved in sulfate/thiosulfate import. Probably responsible for the translocation of the substrate across the membrane.</text>
</comment>
<evidence type="ECO:0000313" key="12">
    <source>
        <dbReference type="EMBL" id="CAD83198.1"/>
    </source>
</evidence>
<feature type="transmembrane region" description="Helical" evidence="10">
    <location>
        <begin position="106"/>
        <end position="128"/>
    </location>
</feature>
<evidence type="ECO:0000256" key="8">
    <source>
        <dbReference type="ARBA" id="ARBA00023136"/>
    </source>
</evidence>
<feature type="transmembrane region" description="Helical" evidence="10">
    <location>
        <begin position="25"/>
        <end position="51"/>
    </location>
</feature>
<dbReference type="GO" id="GO:0005886">
    <property type="term" value="C:plasma membrane"/>
    <property type="evidence" value="ECO:0007669"/>
    <property type="project" value="UniProtKB-SubCell"/>
</dbReference>
<feature type="transmembrane region" description="Helical" evidence="10">
    <location>
        <begin position="148"/>
        <end position="167"/>
    </location>
</feature>
<dbReference type="Proteomes" id="UP000002192">
    <property type="component" value="Chromosome"/>
</dbReference>
<feature type="transmembrane region" description="Helical" evidence="10">
    <location>
        <begin position="71"/>
        <end position="94"/>
    </location>
</feature>
<dbReference type="CDD" id="cd06261">
    <property type="entry name" value="TM_PBP2"/>
    <property type="match status" value="1"/>
</dbReference>